<dbReference type="OrthoDB" id="2444483at2759"/>
<keyword evidence="3" id="KW-1185">Reference proteome</keyword>
<sequence>MSLVHTTTFMDLETRWLCQWEGGRPYTLTSFQETLVSKVRKVMCASQVDPEGLQIVESALDTLVSDARHFGQQQQQAFDLASGGPPPPPPGGKGNRRNNNNKFGPGINTAQWLLADLWMIGQRFKDVSKGHGDVAKLMSTKITPKGVDHAVVKQTLIPPQRRRQMAQQQQQMGQTPPLHGQPSTPQQQGGPRFQHGPRGGGMSGRGGRGGFRGGMQNQGNNAGNNSSPSNQGGGGGGGGGDDGGDDGVINDVMLSLSGKTQPVPYLITDPPSRETIDDAELEYQTQMGEEGSLLQAYWGGRGAQRNNVVNSHNPHQATTSTATIITPTSTLAMELEGTGSGSDGLLDSNALSVTLLPNMVSRLPPAPPNSLLGQYQQVYQKQQYLLARRQIKRPRLQDFAGRTPVAENGGFNGMI</sequence>
<gene>
    <name evidence="2" type="ORF">DFQ27_007348</name>
</gene>
<reference evidence="2" key="1">
    <citation type="journal article" date="2020" name="Fungal Divers.">
        <title>Resolving the Mortierellaceae phylogeny through synthesis of multi-gene phylogenetics and phylogenomics.</title>
        <authorList>
            <person name="Vandepol N."/>
            <person name="Liber J."/>
            <person name="Desiro A."/>
            <person name="Na H."/>
            <person name="Kennedy M."/>
            <person name="Barry K."/>
            <person name="Grigoriev I.V."/>
            <person name="Miller A.N."/>
            <person name="O'Donnell K."/>
            <person name="Stajich J.E."/>
            <person name="Bonito G."/>
        </authorList>
    </citation>
    <scope>NUCLEOTIDE SEQUENCE</scope>
    <source>
        <strain evidence="2">BC1065</strain>
    </source>
</reference>
<comment type="caution">
    <text evidence="2">The sequence shown here is derived from an EMBL/GenBank/DDBJ whole genome shotgun (WGS) entry which is preliminary data.</text>
</comment>
<organism evidence="2 3">
    <name type="scientific">Actinomortierella ambigua</name>
    <dbReference type="NCBI Taxonomy" id="1343610"/>
    <lineage>
        <taxon>Eukaryota</taxon>
        <taxon>Fungi</taxon>
        <taxon>Fungi incertae sedis</taxon>
        <taxon>Mucoromycota</taxon>
        <taxon>Mortierellomycotina</taxon>
        <taxon>Mortierellomycetes</taxon>
        <taxon>Mortierellales</taxon>
        <taxon>Mortierellaceae</taxon>
        <taxon>Actinomortierella</taxon>
    </lineage>
</organism>
<evidence type="ECO:0000313" key="2">
    <source>
        <dbReference type="EMBL" id="KAG0253537.1"/>
    </source>
</evidence>
<feature type="compositionally biased region" description="Gly residues" evidence="1">
    <location>
        <begin position="231"/>
        <end position="241"/>
    </location>
</feature>
<accession>A0A9P6PUZ5</accession>
<feature type="compositionally biased region" description="Gly residues" evidence="1">
    <location>
        <begin position="197"/>
        <end position="213"/>
    </location>
</feature>
<evidence type="ECO:0000313" key="3">
    <source>
        <dbReference type="Proteomes" id="UP000807716"/>
    </source>
</evidence>
<feature type="compositionally biased region" description="Low complexity" evidence="1">
    <location>
        <begin position="165"/>
        <end position="191"/>
    </location>
</feature>
<name>A0A9P6PUZ5_9FUNG</name>
<proteinExistence type="predicted"/>
<protein>
    <submittedName>
        <fullName evidence="2">Uncharacterized protein</fullName>
    </submittedName>
</protein>
<feature type="region of interest" description="Disordered" evidence="1">
    <location>
        <begin position="74"/>
        <end position="104"/>
    </location>
</feature>
<feature type="compositionally biased region" description="Low complexity" evidence="1">
    <location>
        <begin position="214"/>
        <end position="230"/>
    </location>
</feature>
<dbReference type="AlphaFoldDB" id="A0A9P6PUZ5"/>
<feature type="region of interest" description="Disordered" evidence="1">
    <location>
        <begin position="156"/>
        <end position="250"/>
    </location>
</feature>
<evidence type="ECO:0000256" key="1">
    <source>
        <dbReference type="SAM" id="MobiDB-lite"/>
    </source>
</evidence>
<dbReference type="EMBL" id="JAAAJB010000574">
    <property type="protein sequence ID" value="KAG0253537.1"/>
    <property type="molecule type" value="Genomic_DNA"/>
</dbReference>
<dbReference type="Proteomes" id="UP000807716">
    <property type="component" value="Unassembled WGS sequence"/>
</dbReference>